<dbReference type="eggNOG" id="COG2940">
    <property type="taxonomic scope" value="Bacteria"/>
</dbReference>
<dbReference type="EMBL" id="CP003985">
    <property type="protein sequence ID" value="AGF77163.1"/>
    <property type="molecule type" value="Genomic_DNA"/>
</dbReference>
<protein>
    <submittedName>
        <fullName evidence="2">SET domain-containing protein</fullName>
    </submittedName>
</protein>
<dbReference type="Gene3D" id="2.170.270.10">
    <property type="entry name" value="SET domain"/>
    <property type="match status" value="1"/>
</dbReference>
<organism evidence="2 3">
    <name type="scientific">Desulfocapsa sulfexigens (strain DSM 10523 / SB164P1)</name>
    <dbReference type="NCBI Taxonomy" id="1167006"/>
    <lineage>
        <taxon>Bacteria</taxon>
        <taxon>Pseudomonadati</taxon>
        <taxon>Thermodesulfobacteriota</taxon>
        <taxon>Desulfobulbia</taxon>
        <taxon>Desulfobulbales</taxon>
        <taxon>Desulfocapsaceae</taxon>
        <taxon>Desulfocapsa</taxon>
    </lineage>
</organism>
<dbReference type="InterPro" id="IPR046341">
    <property type="entry name" value="SET_dom_sf"/>
</dbReference>
<dbReference type="CDD" id="cd08161">
    <property type="entry name" value="SET"/>
    <property type="match status" value="1"/>
</dbReference>
<sequence>MIHPDTEVRYINEEKGNGLFATSFIPRGTVTWVLDVLDREIPPEDMAAYDQQIREVLLTYSFRNSKGNYIFCWDNGRYINHSFHANCCLTPYNFEIAIKDINAGEELTDDYGTLNIIEPFTVDSEGGNRNTVYPDDLLHYSKIWDAKIAAAFPELSVVKQPLWKFFSPETQKAVQQVLEGTSPLPSIKSCYYDKSIVE</sequence>
<accession>M1P0W1</accession>
<dbReference type="KEGG" id="dsf:UWK_00582"/>
<dbReference type="OrthoDB" id="9804945at2"/>
<dbReference type="SUPFAM" id="SSF82199">
    <property type="entry name" value="SET domain"/>
    <property type="match status" value="1"/>
</dbReference>
<dbReference type="AlphaFoldDB" id="M1P0W1"/>
<feature type="domain" description="SET" evidence="1">
    <location>
        <begin position="4"/>
        <end position="112"/>
    </location>
</feature>
<dbReference type="Proteomes" id="UP000011721">
    <property type="component" value="Chromosome"/>
</dbReference>
<dbReference type="RefSeq" id="WP_015402861.1">
    <property type="nucleotide sequence ID" value="NC_020304.1"/>
</dbReference>
<proteinExistence type="predicted"/>
<dbReference type="Pfam" id="PF00856">
    <property type="entry name" value="SET"/>
    <property type="match status" value="1"/>
</dbReference>
<reference evidence="3" key="1">
    <citation type="journal article" date="2013" name="Stand. Genomic Sci.">
        <title>Complete genome sequence of Desulfocapsa sulfexigens, a marine deltaproteobacterium specialized in disproportionating inorganic sulfur compounds.</title>
        <authorList>
            <person name="Finster K.W."/>
            <person name="Kjeldsen K.U."/>
            <person name="Kube M."/>
            <person name="Reinhardt R."/>
            <person name="Mussmann M."/>
            <person name="Amann R."/>
            <person name="Schreiber L."/>
        </authorList>
    </citation>
    <scope>NUCLEOTIDE SEQUENCE [LARGE SCALE GENOMIC DNA]</scope>
    <source>
        <strain evidence="3">DSM 10523 / SB164P1</strain>
    </source>
</reference>
<dbReference type="PROSITE" id="PS50280">
    <property type="entry name" value="SET"/>
    <property type="match status" value="1"/>
</dbReference>
<gene>
    <name evidence="2" type="ordered locus">UWK_00582</name>
</gene>
<dbReference type="STRING" id="1167006.UWK_00582"/>
<dbReference type="HOGENOM" id="CLU_1347793_0_0_7"/>
<dbReference type="PATRIC" id="fig|1167006.5.peg.666"/>
<evidence type="ECO:0000259" key="1">
    <source>
        <dbReference type="PROSITE" id="PS50280"/>
    </source>
</evidence>
<dbReference type="InterPro" id="IPR001214">
    <property type="entry name" value="SET_dom"/>
</dbReference>
<keyword evidence="3" id="KW-1185">Reference proteome</keyword>
<evidence type="ECO:0000313" key="2">
    <source>
        <dbReference type="EMBL" id="AGF77163.1"/>
    </source>
</evidence>
<evidence type="ECO:0000313" key="3">
    <source>
        <dbReference type="Proteomes" id="UP000011721"/>
    </source>
</evidence>
<name>M1P0W1_DESSD</name>